<keyword evidence="6" id="KW-1133">Transmembrane helix</keyword>
<dbReference type="CDD" id="cd07185">
    <property type="entry name" value="OmpA_C-like"/>
    <property type="match status" value="1"/>
</dbReference>
<dbReference type="InterPro" id="IPR036737">
    <property type="entry name" value="OmpA-like_sf"/>
</dbReference>
<dbReference type="Pfam" id="PF09939">
    <property type="entry name" value="DUF2171"/>
    <property type="match status" value="1"/>
</dbReference>
<accession>A0A1H8HNN2</accession>
<keyword evidence="2 4" id="KW-0472">Membrane</keyword>
<sequence>MAQASDIRPHMEVLGSDGIHVGTIDHVDGDRIKLTRKDSNDGEHHYLPLSDVVRVDEHVHVGTTAAAMGLLAVAGATGFTADHGAAPFPPVKNRQVEGARPRGNYYLPWIVALIGLLLLFLLFRSCASHEQATTTTTTTAATDTAAPAVAPLPVEAVKLPNGRSVDLAPNTLNYELQRYLASNQPTPRTFTFDKLNFDTGSAAIRAEDAGNVDALALILAAYPKARVTVTGYTDARGSQPLNAQLGAQRAQAVATALTGKGIDKGRIATATGGESDPTDTNATAGGRFENRRSELTVTAK</sequence>
<evidence type="ECO:0000313" key="8">
    <source>
        <dbReference type="EMBL" id="SEN57288.1"/>
    </source>
</evidence>
<feature type="transmembrane region" description="Helical" evidence="6">
    <location>
        <begin position="105"/>
        <end position="123"/>
    </location>
</feature>
<dbReference type="SUPFAM" id="SSF103088">
    <property type="entry name" value="OmpA-like"/>
    <property type="match status" value="1"/>
</dbReference>
<organism evidence="8 9">
    <name type="scientific">Sphingomonas gellani</name>
    <dbReference type="NCBI Taxonomy" id="1166340"/>
    <lineage>
        <taxon>Bacteria</taxon>
        <taxon>Pseudomonadati</taxon>
        <taxon>Pseudomonadota</taxon>
        <taxon>Alphaproteobacteria</taxon>
        <taxon>Sphingomonadales</taxon>
        <taxon>Sphingomonadaceae</taxon>
        <taxon>Sphingomonas</taxon>
    </lineage>
</organism>
<dbReference type="STRING" id="1166340.SAMN05192583_3105"/>
<feature type="region of interest" description="Disordered" evidence="5">
    <location>
        <begin position="265"/>
        <end position="286"/>
    </location>
</feature>
<dbReference type="PROSITE" id="PS51123">
    <property type="entry name" value="OMPA_2"/>
    <property type="match status" value="1"/>
</dbReference>
<dbReference type="AlphaFoldDB" id="A0A1H8HNN2"/>
<keyword evidence="6" id="KW-0812">Transmembrane</keyword>
<keyword evidence="9" id="KW-1185">Reference proteome</keyword>
<evidence type="ECO:0000256" key="2">
    <source>
        <dbReference type="ARBA" id="ARBA00023136"/>
    </source>
</evidence>
<dbReference type="InterPro" id="IPR018684">
    <property type="entry name" value="DUF2171"/>
</dbReference>
<evidence type="ECO:0000256" key="1">
    <source>
        <dbReference type="ARBA" id="ARBA00004442"/>
    </source>
</evidence>
<feature type="domain" description="OmpA-like" evidence="7">
    <location>
        <begin position="188"/>
        <end position="300"/>
    </location>
</feature>
<dbReference type="InterPro" id="IPR006665">
    <property type="entry name" value="OmpA-like"/>
</dbReference>
<dbReference type="Proteomes" id="UP000199206">
    <property type="component" value="Unassembled WGS sequence"/>
</dbReference>
<dbReference type="GO" id="GO:0009279">
    <property type="term" value="C:cell outer membrane"/>
    <property type="evidence" value="ECO:0007669"/>
    <property type="project" value="UniProtKB-SubCell"/>
</dbReference>
<reference evidence="9" key="1">
    <citation type="submission" date="2016-10" db="EMBL/GenBank/DDBJ databases">
        <authorList>
            <person name="Varghese N."/>
            <person name="Submissions S."/>
        </authorList>
    </citation>
    <scope>NUCLEOTIDE SEQUENCE [LARGE SCALE GENOMIC DNA]</scope>
    <source>
        <strain evidence="9">S6-262</strain>
    </source>
</reference>
<proteinExistence type="predicted"/>
<evidence type="ECO:0000256" key="3">
    <source>
        <dbReference type="ARBA" id="ARBA00023237"/>
    </source>
</evidence>
<evidence type="ECO:0000256" key="6">
    <source>
        <dbReference type="SAM" id="Phobius"/>
    </source>
</evidence>
<evidence type="ECO:0000256" key="4">
    <source>
        <dbReference type="PROSITE-ProRule" id="PRU00473"/>
    </source>
</evidence>
<keyword evidence="3" id="KW-0998">Cell outer membrane</keyword>
<protein>
    <submittedName>
        <fullName evidence="8">Outer membrane protein OmpA</fullName>
    </submittedName>
</protein>
<dbReference type="InterPro" id="IPR050330">
    <property type="entry name" value="Bact_OuterMem_StrucFunc"/>
</dbReference>
<dbReference type="Pfam" id="PF00691">
    <property type="entry name" value="OmpA"/>
    <property type="match status" value="1"/>
</dbReference>
<dbReference type="Gene3D" id="3.30.1330.60">
    <property type="entry name" value="OmpA-like domain"/>
    <property type="match status" value="1"/>
</dbReference>
<dbReference type="EMBL" id="FOCF01000008">
    <property type="protein sequence ID" value="SEN57288.1"/>
    <property type="molecule type" value="Genomic_DNA"/>
</dbReference>
<dbReference type="PANTHER" id="PTHR30329">
    <property type="entry name" value="STATOR ELEMENT OF FLAGELLAR MOTOR COMPLEX"/>
    <property type="match status" value="1"/>
</dbReference>
<evidence type="ECO:0000259" key="7">
    <source>
        <dbReference type="PROSITE" id="PS51123"/>
    </source>
</evidence>
<comment type="subcellular location">
    <subcellularLocation>
        <location evidence="1">Cell outer membrane</location>
    </subcellularLocation>
</comment>
<evidence type="ECO:0000256" key="5">
    <source>
        <dbReference type="SAM" id="MobiDB-lite"/>
    </source>
</evidence>
<gene>
    <name evidence="8" type="ORF">SAMN05192583_3105</name>
</gene>
<evidence type="ECO:0000313" key="9">
    <source>
        <dbReference type="Proteomes" id="UP000199206"/>
    </source>
</evidence>
<name>A0A1H8HNN2_9SPHN</name>
<dbReference type="PANTHER" id="PTHR30329:SF21">
    <property type="entry name" value="LIPOPROTEIN YIAD-RELATED"/>
    <property type="match status" value="1"/>
</dbReference>
<dbReference type="PRINTS" id="PR01021">
    <property type="entry name" value="OMPADOMAIN"/>
</dbReference>
<dbReference type="InterPro" id="IPR006664">
    <property type="entry name" value="OMP_bac"/>
</dbReference>
<dbReference type="RefSeq" id="WP_425288468.1">
    <property type="nucleotide sequence ID" value="NZ_FOCF01000008.1"/>
</dbReference>